<dbReference type="FunFam" id="3.30.1490.490:FF:000001">
    <property type="entry name" value="cell growth-regulating nucleolar protein-like"/>
    <property type="match status" value="1"/>
</dbReference>
<keyword evidence="16" id="KW-1185">Reference proteome</keyword>
<dbReference type="InterPro" id="IPR036236">
    <property type="entry name" value="Znf_C2H2_sf"/>
</dbReference>
<dbReference type="InterPro" id="IPR039999">
    <property type="entry name" value="LYAR"/>
</dbReference>
<evidence type="ECO:0000313" key="15">
    <source>
        <dbReference type="EMBL" id="DBA29318.1"/>
    </source>
</evidence>
<feature type="compositionally biased region" description="Acidic residues" evidence="12">
    <location>
        <begin position="242"/>
        <end position="272"/>
    </location>
</feature>
<dbReference type="GO" id="GO:0005730">
    <property type="term" value="C:nucleolus"/>
    <property type="evidence" value="ECO:0007669"/>
    <property type="project" value="TreeGrafter"/>
</dbReference>
<evidence type="ECO:0000256" key="3">
    <source>
        <dbReference type="ARBA" id="ARBA00022723"/>
    </source>
</evidence>
<dbReference type="Pfam" id="PF08790">
    <property type="entry name" value="zf-LYAR"/>
    <property type="match status" value="1"/>
</dbReference>
<dbReference type="GO" id="GO:0008270">
    <property type="term" value="F:zinc ion binding"/>
    <property type="evidence" value="ECO:0007669"/>
    <property type="project" value="UniProtKB-KW"/>
</dbReference>
<dbReference type="GO" id="GO:0003677">
    <property type="term" value="F:DNA binding"/>
    <property type="evidence" value="ECO:0007669"/>
    <property type="project" value="InterPro"/>
</dbReference>
<evidence type="ECO:0000256" key="6">
    <source>
        <dbReference type="ARBA" id="ARBA00022833"/>
    </source>
</evidence>
<dbReference type="GO" id="GO:0001750">
    <property type="term" value="C:photoreceptor outer segment"/>
    <property type="evidence" value="ECO:0007669"/>
    <property type="project" value="UniProtKB-SubCell"/>
</dbReference>
<keyword evidence="6" id="KW-0862">Zinc</keyword>
<evidence type="ECO:0000259" key="13">
    <source>
        <dbReference type="Pfam" id="PF08790"/>
    </source>
</evidence>
<feature type="domain" description="Cell growth-regulating nucleolar protein-like winged helix" evidence="14">
    <location>
        <begin position="276"/>
        <end position="348"/>
    </location>
</feature>
<feature type="compositionally biased region" description="Basic and acidic residues" evidence="12">
    <location>
        <begin position="181"/>
        <end position="207"/>
    </location>
</feature>
<evidence type="ECO:0000256" key="7">
    <source>
        <dbReference type="ARBA" id="ARBA00023054"/>
    </source>
</evidence>
<evidence type="ECO:0000256" key="11">
    <source>
        <dbReference type="PROSITE-ProRule" id="PRU01145"/>
    </source>
</evidence>
<proteinExistence type="predicted"/>
<sequence>MVFFTCDACGESLKKGQVEKHTAICRNCQCLSCIDCGKDFWGDDYKNHLKCISEDQKYGGKAFEAKANKGDVKQQLWIQKIHEVMNKPNITPNLKNILNQVSTYDNIPRKKAKFQNWMKNSLKIHNQAIQDQVWEIFAEATSTTKEAASKDSEKPAGTATPEQTPKPSESTEEAKKKSKRERKEERQKKNKKEKKDLNPEEHMENGTKKKGKKRKMEEESQESDEEDKTEKRKKKKKKHESDEEEVQENGEEEPREQEDAVENSAEENNEEDTANKGKFNWKGTIKSLLRQAPDNELPIKKLRKKVIAQYYAVSSAQHKSEDEIFSTFNKKIHGNPKFRVLKEKVKLIK</sequence>
<feature type="domain" description="Zinc finger C2H2 LYAR-type" evidence="13">
    <location>
        <begin position="31"/>
        <end position="58"/>
    </location>
</feature>
<protein>
    <recommendedName>
        <fullName evidence="10">Cell growth-regulating nucleolar protein</fullName>
    </recommendedName>
</protein>
<keyword evidence="5 11" id="KW-0863">Zinc-finger</keyword>
<evidence type="ECO:0000313" key="16">
    <source>
        <dbReference type="Proteomes" id="UP001181693"/>
    </source>
</evidence>
<dbReference type="AlphaFoldDB" id="A0AAV3B3K3"/>
<evidence type="ECO:0000256" key="5">
    <source>
        <dbReference type="ARBA" id="ARBA00022771"/>
    </source>
</evidence>
<dbReference type="PROSITE" id="PS51804">
    <property type="entry name" value="ZF_C2HC_LYAR"/>
    <property type="match status" value="2"/>
</dbReference>
<evidence type="ECO:0000256" key="10">
    <source>
        <dbReference type="ARBA" id="ARBA00069216"/>
    </source>
</evidence>
<keyword evidence="7" id="KW-0175">Coiled coil</keyword>
<evidence type="ECO:0000256" key="8">
    <source>
        <dbReference type="ARBA" id="ARBA00023242"/>
    </source>
</evidence>
<evidence type="ECO:0000259" key="14">
    <source>
        <dbReference type="Pfam" id="PF25879"/>
    </source>
</evidence>
<dbReference type="SUPFAM" id="SSF57667">
    <property type="entry name" value="beta-beta-alpha zinc fingers"/>
    <property type="match status" value="2"/>
</dbReference>
<dbReference type="EMBL" id="DYDO01000003">
    <property type="protein sequence ID" value="DBA29318.1"/>
    <property type="molecule type" value="Genomic_DNA"/>
</dbReference>
<dbReference type="InterPro" id="IPR014898">
    <property type="entry name" value="Znf_C2H2_LYAR"/>
</dbReference>
<evidence type="ECO:0000256" key="1">
    <source>
        <dbReference type="ARBA" id="ARBA00004123"/>
    </source>
</evidence>
<comment type="caution">
    <text evidence="15">The sequence shown here is derived from an EMBL/GenBank/DDBJ whole genome shotgun (WGS) entry which is preliminary data.</text>
</comment>
<dbReference type="GO" id="GO:0006364">
    <property type="term" value="P:rRNA processing"/>
    <property type="evidence" value="ECO:0007669"/>
    <property type="project" value="TreeGrafter"/>
</dbReference>
<reference evidence="15" key="1">
    <citation type="thesis" date="2020" institute="ProQuest LLC" country="789 East Eisenhower Parkway, Ann Arbor, MI, USA">
        <title>Comparative Genomics and Chromosome Evolution.</title>
        <authorList>
            <person name="Mudd A.B."/>
        </authorList>
    </citation>
    <scope>NUCLEOTIDE SEQUENCE</scope>
    <source>
        <strain evidence="15">1538</strain>
        <tissue evidence="15">Blood</tissue>
    </source>
</reference>
<dbReference type="GO" id="GO:0000122">
    <property type="term" value="P:negative regulation of transcription by RNA polymerase II"/>
    <property type="evidence" value="ECO:0007669"/>
    <property type="project" value="UniProtKB-ARBA"/>
</dbReference>
<dbReference type="Pfam" id="PF25879">
    <property type="entry name" value="WHD_LYAR"/>
    <property type="match status" value="1"/>
</dbReference>
<accession>A0AAV3B3K3</accession>
<dbReference type="PANTHER" id="PTHR13100:SF10">
    <property type="entry name" value="CELL GROWTH-REGULATING NUCLEOLAR PROTEIN"/>
    <property type="match status" value="1"/>
</dbReference>
<comment type="subcellular location">
    <subcellularLocation>
        <location evidence="2">Cell projection</location>
        <location evidence="2">Cilium</location>
        <location evidence="2">Photoreceptor outer segment</location>
    </subcellularLocation>
    <subcellularLocation>
        <location evidence="1">Nucleus</location>
    </subcellularLocation>
</comment>
<evidence type="ECO:0000256" key="9">
    <source>
        <dbReference type="ARBA" id="ARBA00063961"/>
    </source>
</evidence>
<dbReference type="FunFam" id="1.10.10.2100:FF:000002">
    <property type="entry name" value="cell growth-regulating nucleolar protein-like"/>
    <property type="match status" value="1"/>
</dbReference>
<evidence type="ECO:0000256" key="4">
    <source>
        <dbReference type="ARBA" id="ARBA00022737"/>
    </source>
</evidence>
<dbReference type="PANTHER" id="PTHR13100">
    <property type="entry name" value="CELL GROWTH-REGULATING NUCLEOLAR PROTEIN LYAR"/>
    <property type="match status" value="1"/>
</dbReference>
<gene>
    <name evidence="15" type="ORF">GDO54_009554</name>
</gene>
<feature type="region of interest" description="Disordered" evidence="12">
    <location>
        <begin position="144"/>
        <end position="282"/>
    </location>
</feature>
<keyword evidence="8" id="KW-0539">Nucleus</keyword>
<dbReference type="Gene3D" id="3.30.1490.490">
    <property type="match status" value="1"/>
</dbReference>
<evidence type="ECO:0000256" key="2">
    <source>
        <dbReference type="ARBA" id="ARBA00004504"/>
    </source>
</evidence>
<dbReference type="InterPro" id="IPR058719">
    <property type="entry name" value="WHD_LYAR"/>
</dbReference>
<keyword evidence="3" id="KW-0479">Metal-binding</keyword>
<comment type="subunit">
    <text evidence="9">Interacts with PRMT5; this interaction is direct. Interacts with GNL2 and RPL23A. Interacts with nucleolin/NCL; this interaction is direct. Interacts with phosphorylated IRF3; this interaction impairs IRF3 DNA-binding activity.</text>
</comment>
<name>A0AAV3B3K3_PYXAD</name>
<evidence type="ECO:0000256" key="12">
    <source>
        <dbReference type="SAM" id="MobiDB-lite"/>
    </source>
</evidence>
<dbReference type="Proteomes" id="UP001181693">
    <property type="component" value="Unassembled WGS sequence"/>
</dbReference>
<dbReference type="Gene3D" id="1.10.10.2100">
    <property type="match status" value="1"/>
</dbReference>
<keyword evidence="4" id="KW-0677">Repeat</keyword>
<organism evidence="15 16">
    <name type="scientific">Pyxicephalus adspersus</name>
    <name type="common">African bullfrog</name>
    <dbReference type="NCBI Taxonomy" id="30357"/>
    <lineage>
        <taxon>Eukaryota</taxon>
        <taxon>Metazoa</taxon>
        <taxon>Chordata</taxon>
        <taxon>Craniata</taxon>
        <taxon>Vertebrata</taxon>
        <taxon>Euteleostomi</taxon>
        <taxon>Amphibia</taxon>
        <taxon>Batrachia</taxon>
        <taxon>Anura</taxon>
        <taxon>Neobatrachia</taxon>
        <taxon>Ranoidea</taxon>
        <taxon>Pyxicephalidae</taxon>
        <taxon>Pyxicephalinae</taxon>
        <taxon>Pyxicephalus</taxon>
    </lineage>
</organism>